<dbReference type="Gene3D" id="3.40.50.150">
    <property type="entry name" value="Vaccinia Virus protein VP39"/>
    <property type="match status" value="1"/>
</dbReference>
<dbReference type="AlphaFoldDB" id="A0A1J9UPU1"/>
<dbReference type="Pfam" id="PF13649">
    <property type="entry name" value="Methyltransf_25"/>
    <property type="match status" value="1"/>
</dbReference>
<evidence type="ECO:0000259" key="1">
    <source>
        <dbReference type="Pfam" id="PF13649"/>
    </source>
</evidence>
<evidence type="ECO:0000313" key="4">
    <source>
        <dbReference type="Proteomes" id="UP000181873"/>
    </source>
</evidence>
<accession>A0A1J9UPU1</accession>
<keyword evidence="3" id="KW-0808">Transferase</keyword>
<gene>
    <name evidence="3" type="ORF">BAU25_00395</name>
    <name evidence="2" type="ORF">EJW27_14865</name>
</gene>
<dbReference type="SUPFAM" id="SSF53335">
    <property type="entry name" value="S-adenosyl-L-methionine-dependent methyltransferases"/>
    <property type="match status" value="1"/>
</dbReference>
<dbReference type="EMBL" id="MAOE01000001">
    <property type="protein sequence ID" value="OJD71315.1"/>
    <property type="molecule type" value="Genomic_DNA"/>
</dbReference>
<evidence type="ECO:0000313" key="2">
    <source>
        <dbReference type="EMBL" id="AZQ47674.1"/>
    </source>
</evidence>
<reference evidence="3 4" key="1">
    <citation type="submission" date="2016-06" db="EMBL/GenBank/DDBJ databases">
        <title>First insights into the genetic diversity and population structure of in the Bacillus cereus group bacteria from diverse marine environments.</title>
        <authorList>
            <person name="Liu Y."/>
            <person name="Lai Q."/>
            <person name="Shao Z."/>
        </authorList>
    </citation>
    <scope>NUCLEOTIDE SEQUENCE [LARGE SCALE GENOMIC DNA]</scope>
    <source>
        <strain evidence="3 4">N35-10-2</strain>
    </source>
</reference>
<dbReference type="EMBL" id="CP034548">
    <property type="protein sequence ID" value="AZQ47674.1"/>
    <property type="molecule type" value="Genomic_DNA"/>
</dbReference>
<sequence>MNRINYIRHEEKKYHDLCYEQYKLFETGSWLYKPVKTVMNLMNYFEGRNNLQVLDLGSGVGRNSIPLAQKIKNASGTVTCVDLLDSALTKLQIYSQEYDVFEVIKTEKAAIENYYIQPNTYDYIIAVSSLEHVQSEEDLKNVLHSMKKGTKIGGINCLIINSNIQEIDLHTNEEFDALIEINLSTDKMIHLLKNIYEDWKEMKVEIKELAYDIVRNERHILLKTNAITFVVQK</sequence>
<organism evidence="3 4">
    <name type="scientific">Bacillus albus</name>
    <dbReference type="NCBI Taxonomy" id="2026189"/>
    <lineage>
        <taxon>Bacteria</taxon>
        <taxon>Bacillati</taxon>
        <taxon>Bacillota</taxon>
        <taxon>Bacilli</taxon>
        <taxon>Bacillales</taxon>
        <taxon>Bacillaceae</taxon>
        <taxon>Bacillus</taxon>
        <taxon>Bacillus cereus group</taxon>
    </lineage>
</organism>
<dbReference type="Proteomes" id="UP000272492">
    <property type="component" value="Chromosome"/>
</dbReference>
<dbReference type="GO" id="GO:0008168">
    <property type="term" value="F:methyltransferase activity"/>
    <property type="evidence" value="ECO:0007669"/>
    <property type="project" value="UniProtKB-KW"/>
</dbReference>
<evidence type="ECO:0000313" key="3">
    <source>
        <dbReference type="EMBL" id="OJD71315.1"/>
    </source>
</evidence>
<keyword evidence="3" id="KW-0489">Methyltransferase</keyword>
<protein>
    <submittedName>
        <fullName evidence="2 3">Methyltransferase</fullName>
    </submittedName>
</protein>
<reference evidence="2 5" key="2">
    <citation type="submission" date="2018-12" db="EMBL/GenBank/DDBJ databases">
        <authorList>
            <person name="Wang H."/>
            <person name="Peng S."/>
            <person name="Yu X."/>
            <person name="Li X."/>
        </authorList>
    </citation>
    <scope>NUCLEOTIDE SEQUENCE [LARGE SCALE GENOMIC DNA]</scope>
    <source>
        <strain evidence="2 5">PFYN01</strain>
    </source>
</reference>
<dbReference type="CDD" id="cd02440">
    <property type="entry name" value="AdoMet_MTases"/>
    <property type="match status" value="1"/>
</dbReference>
<keyword evidence="5" id="KW-1185">Reference proteome</keyword>
<dbReference type="InterPro" id="IPR041698">
    <property type="entry name" value="Methyltransf_25"/>
</dbReference>
<evidence type="ECO:0000313" key="5">
    <source>
        <dbReference type="Proteomes" id="UP000272492"/>
    </source>
</evidence>
<feature type="domain" description="Methyltransferase" evidence="1">
    <location>
        <begin position="53"/>
        <end position="154"/>
    </location>
</feature>
<dbReference type="RefSeq" id="WP_071756880.1">
    <property type="nucleotide sequence ID" value="NZ_CBCSIO010000032.1"/>
</dbReference>
<dbReference type="Proteomes" id="UP000181873">
    <property type="component" value="Unassembled WGS sequence"/>
</dbReference>
<proteinExistence type="predicted"/>
<dbReference type="GO" id="GO:0032259">
    <property type="term" value="P:methylation"/>
    <property type="evidence" value="ECO:0007669"/>
    <property type="project" value="UniProtKB-KW"/>
</dbReference>
<name>A0A1J9UPU1_9BACI</name>
<dbReference type="InterPro" id="IPR029063">
    <property type="entry name" value="SAM-dependent_MTases_sf"/>
</dbReference>